<dbReference type="InterPro" id="IPR000719">
    <property type="entry name" value="Prot_kinase_dom"/>
</dbReference>
<keyword evidence="2" id="KW-0723">Serine/threonine-protein kinase</keyword>
<evidence type="ECO:0000256" key="4">
    <source>
        <dbReference type="ARBA" id="ARBA00022741"/>
    </source>
</evidence>
<gene>
    <name evidence="11" type="primary">MIK2_112</name>
    <name evidence="11" type="ORF">CK203_052793</name>
</gene>
<evidence type="ECO:0000256" key="2">
    <source>
        <dbReference type="ARBA" id="ARBA00022527"/>
    </source>
</evidence>
<comment type="catalytic activity">
    <reaction evidence="8">
        <text>L-seryl-[protein] + ATP = O-phospho-L-seryl-[protein] + ADP + H(+)</text>
        <dbReference type="Rhea" id="RHEA:17989"/>
        <dbReference type="Rhea" id="RHEA-COMP:9863"/>
        <dbReference type="Rhea" id="RHEA-COMP:11604"/>
        <dbReference type="ChEBI" id="CHEBI:15378"/>
        <dbReference type="ChEBI" id="CHEBI:29999"/>
        <dbReference type="ChEBI" id="CHEBI:30616"/>
        <dbReference type="ChEBI" id="CHEBI:83421"/>
        <dbReference type="ChEBI" id="CHEBI:456216"/>
        <dbReference type="EC" id="2.7.11.1"/>
    </reaction>
</comment>
<name>A0A438GUY0_VITVI</name>
<comment type="caution">
    <text evidence="11">The sequence shown here is derived from an EMBL/GenBank/DDBJ whole genome shotgun (WGS) entry which is preliminary data.</text>
</comment>
<dbReference type="InterPro" id="IPR001245">
    <property type="entry name" value="Ser-Thr/Tyr_kinase_cat_dom"/>
</dbReference>
<keyword evidence="3" id="KW-0808">Transferase</keyword>
<evidence type="ECO:0000256" key="6">
    <source>
        <dbReference type="ARBA" id="ARBA00022840"/>
    </source>
</evidence>
<keyword evidence="9" id="KW-0812">Transmembrane</keyword>
<dbReference type="InterPro" id="IPR011009">
    <property type="entry name" value="Kinase-like_dom_sf"/>
</dbReference>
<evidence type="ECO:0000256" key="8">
    <source>
        <dbReference type="ARBA" id="ARBA00048679"/>
    </source>
</evidence>
<evidence type="ECO:0000256" key="9">
    <source>
        <dbReference type="SAM" id="Phobius"/>
    </source>
</evidence>
<evidence type="ECO:0000313" key="11">
    <source>
        <dbReference type="EMBL" id="RVW76009.1"/>
    </source>
</evidence>
<dbReference type="InterPro" id="IPR051420">
    <property type="entry name" value="Ser_Thr_Kinases_DiverseReg"/>
</dbReference>
<evidence type="ECO:0000256" key="1">
    <source>
        <dbReference type="ARBA" id="ARBA00012513"/>
    </source>
</evidence>
<evidence type="ECO:0000256" key="3">
    <source>
        <dbReference type="ARBA" id="ARBA00022679"/>
    </source>
</evidence>
<keyword evidence="11" id="KW-0675">Receptor</keyword>
<feature type="domain" description="Protein kinase" evidence="10">
    <location>
        <begin position="1"/>
        <end position="90"/>
    </location>
</feature>
<keyword evidence="9" id="KW-0472">Membrane</keyword>
<comment type="catalytic activity">
    <reaction evidence="7">
        <text>L-threonyl-[protein] + ATP = O-phospho-L-threonyl-[protein] + ADP + H(+)</text>
        <dbReference type="Rhea" id="RHEA:46608"/>
        <dbReference type="Rhea" id="RHEA-COMP:11060"/>
        <dbReference type="Rhea" id="RHEA-COMP:11605"/>
        <dbReference type="ChEBI" id="CHEBI:15378"/>
        <dbReference type="ChEBI" id="CHEBI:30013"/>
        <dbReference type="ChEBI" id="CHEBI:30616"/>
        <dbReference type="ChEBI" id="CHEBI:61977"/>
        <dbReference type="ChEBI" id="CHEBI:456216"/>
        <dbReference type="EC" id="2.7.11.1"/>
    </reaction>
</comment>
<evidence type="ECO:0000313" key="12">
    <source>
        <dbReference type="Proteomes" id="UP000288805"/>
    </source>
</evidence>
<accession>A0A438GUY0</accession>
<dbReference type="EC" id="2.7.11.1" evidence="1"/>
<organism evidence="11 12">
    <name type="scientific">Vitis vinifera</name>
    <name type="common">Grape</name>
    <dbReference type="NCBI Taxonomy" id="29760"/>
    <lineage>
        <taxon>Eukaryota</taxon>
        <taxon>Viridiplantae</taxon>
        <taxon>Streptophyta</taxon>
        <taxon>Embryophyta</taxon>
        <taxon>Tracheophyta</taxon>
        <taxon>Spermatophyta</taxon>
        <taxon>Magnoliopsida</taxon>
        <taxon>eudicotyledons</taxon>
        <taxon>Gunneridae</taxon>
        <taxon>Pentapetalae</taxon>
        <taxon>rosids</taxon>
        <taxon>Vitales</taxon>
        <taxon>Vitaceae</taxon>
        <taxon>Viteae</taxon>
        <taxon>Vitis</taxon>
    </lineage>
</organism>
<dbReference type="PANTHER" id="PTHR48005">
    <property type="entry name" value="LEUCINE RICH REPEAT KINASE 2"/>
    <property type="match status" value="1"/>
</dbReference>
<dbReference type="PANTHER" id="PTHR48005:SF70">
    <property type="entry name" value="MDIS1-INTERACTING RECEPTOR LIKE KINASE 2-LIKE"/>
    <property type="match status" value="1"/>
</dbReference>
<dbReference type="PROSITE" id="PS50011">
    <property type="entry name" value="PROTEIN_KINASE_DOM"/>
    <property type="match status" value="1"/>
</dbReference>
<proteinExistence type="predicted"/>
<evidence type="ECO:0000256" key="7">
    <source>
        <dbReference type="ARBA" id="ARBA00047899"/>
    </source>
</evidence>
<keyword evidence="4" id="KW-0547">Nucleotide-binding</keyword>
<keyword evidence="9" id="KW-1133">Transmembrane helix</keyword>
<reference evidence="11 12" key="1">
    <citation type="journal article" date="2018" name="PLoS Genet.">
        <title>Population sequencing reveals clonal diversity and ancestral inbreeding in the grapevine cultivar Chardonnay.</title>
        <authorList>
            <person name="Roach M.J."/>
            <person name="Johnson D.L."/>
            <person name="Bohlmann J."/>
            <person name="van Vuuren H.J."/>
            <person name="Jones S.J."/>
            <person name="Pretorius I.S."/>
            <person name="Schmidt S.A."/>
            <person name="Borneman A.R."/>
        </authorList>
    </citation>
    <scope>NUCLEOTIDE SEQUENCE [LARGE SCALE GENOMIC DNA]</scope>
    <source>
        <strain evidence="12">cv. Chardonnay</strain>
        <tissue evidence="11">Leaf</tissue>
    </source>
</reference>
<keyword evidence="6" id="KW-0067">ATP-binding</keyword>
<dbReference type="SUPFAM" id="SSF56112">
    <property type="entry name" value="Protein kinase-like (PK-like)"/>
    <property type="match status" value="1"/>
</dbReference>
<dbReference type="GO" id="GO:0005524">
    <property type="term" value="F:ATP binding"/>
    <property type="evidence" value="ECO:0007669"/>
    <property type="project" value="UniProtKB-KW"/>
</dbReference>
<dbReference type="Pfam" id="PF07714">
    <property type="entry name" value="PK_Tyr_Ser-Thr"/>
    <property type="match status" value="1"/>
</dbReference>
<evidence type="ECO:0000256" key="5">
    <source>
        <dbReference type="ARBA" id="ARBA00022777"/>
    </source>
</evidence>
<feature type="transmembrane region" description="Helical" evidence="9">
    <location>
        <begin position="66"/>
        <end position="84"/>
    </location>
</feature>
<dbReference type="Gene3D" id="1.10.510.10">
    <property type="entry name" value="Transferase(Phosphotransferase) domain 1"/>
    <property type="match status" value="1"/>
</dbReference>
<evidence type="ECO:0000259" key="10">
    <source>
        <dbReference type="PROSITE" id="PS50011"/>
    </source>
</evidence>
<protein>
    <recommendedName>
        <fullName evidence="1">non-specific serine/threonine protein kinase</fullName>
        <ecNumber evidence="1">2.7.11.1</ecNumber>
    </recommendedName>
</protein>
<dbReference type="AlphaFoldDB" id="A0A438GUY0"/>
<dbReference type="Proteomes" id="UP000288805">
    <property type="component" value="Unassembled WGS sequence"/>
</dbReference>
<dbReference type="EMBL" id="QGNW01000337">
    <property type="protein sequence ID" value="RVW76009.1"/>
    <property type="molecule type" value="Genomic_DNA"/>
</dbReference>
<sequence length="90" mass="10005">MKLMYLTSARLRLLKSDSSNWTSFAGTFGYTAPELAYTMKVDIKTDVYSFGVVTLEVIMGRHPGEAYLIPVIISVLLICITINGRPFPAE</sequence>
<dbReference type="GO" id="GO:0004674">
    <property type="term" value="F:protein serine/threonine kinase activity"/>
    <property type="evidence" value="ECO:0007669"/>
    <property type="project" value="UniProtKB-KW"/>
</dbReference>
<keyword evidence="5 11" id="KW-0418">Kinase</keyword>